<protein>
    <submittedName>
        <fullName evidence="1">Uncharacterized protein</fullName>
    </submittedName>
</protein>
<evidence type="ECO:0000313" key="2">
    <source>
        <dbReference type="Proteomes" id="UP001152172"/>
    </source>
</evidence>
<gene>
    <name evidence="1" type="ORF">M9R61_18460</name>
</gene>
<comment type="caution">
    <text evidence="1">The sequence shown here is derived from an EMBL/GenBank/DDBJ whole genome shotgun (WGS) entry which is preliminary data.</text>
</comment>
<organism evidence="1 2">
    <name type="scientific">Psychrobacillus psychrodurans</name>
    <dbReference type="NCBI Taxonomy" id="126157"/>
    <lineage>
        <taxon>Bacteria</taxon>
        <taxon>Bacillati</taxon>
        <taxon>Bacillota</taxon>
        <taxon>Bacilli</taxon>
        <taxon>Bacillales</taxon>
        <taxon>Bacillaceae</taxon>
        <taxon>Psychrobacillus</taxon>
    </lineage>
</organism>
<proteinExistence type="predicted"/>
<dbReference type="RefSeq" id="WP_269923280.1">
    <property type="nucleotide sequence ID" value="NZ_JAMKBI010000019.1"/>
</dbReference>
<evidence type="ECO:0000313" key="1">
    <source>
        <dbReference type="EMBL" id="MCZ8535289.1"/>
    </source>
</evidence>
<reference evidence="1" key="1">
    <citation type="submission" date="2022-05" db="EMBL/GenBank/DDBJ databases">
        <authorList>
            <person name="Colautti A."/>
            <person name="Iacumin L."/>
        </authorList>
    </citation>
    <scope>NUCLEOTIDE SEQUENCE</scope>
    <source>
        <strain evidence="1">DSM 30747</strain>
    </source>
</reference>
<name>A0A9X3RB52_9BACI</name>
<keyword evidence="2" id="KW-1185">Reference proteome</keyword>
<sequence length="134" mass="16298">MINYFERKIRLKDFKVWDLRISKRNLSLFILDEHRPATLQDFEMPELIYEEDDQRVNYVSAKYYSKEAVLEEHKEILGEFARMLTEHLALAHCEVIIKFYQENPKKALDRIMLAKYGFKESEIPLKKLWHFNQE</sequence>
<accession>A0A9X3RB52</accession>
<dbReference type="Proteomes" id="UP001152172">
    <property type="component" value="Unassembled WGS sequence"/>
</dbReference>
<dbReference type="EMBL" id="JAMKBI010000019">
    <property type="protein sequence ID" value="MCZ8535289.1"/>
    <property type="molecule type" value="Genomic_DNA"/>
</dbReference>
<dbReference type="AlphaFoldDB" id="A0A9X3RB52"/>